<dbReference type="PANTHER" id="PTHR10584">
    <property type="entry name" value="SUGAR KINASE"/>
    <property type="match status" value="1"/>
</dbReference>
<evidence type="ECO:0000256" key="4">
    <source>
        <dbReference type="ARBA" id="ARBA00022741"/>
    </source>
</evidence>
<protein>
    <recommendedName>
        <fullName evidence="10">Deoxyribokinase</fullName>
        <shortName evidence="10">dRK</shortName>
        <ecNumber evidence="10">2.7.1.229</ecNumber>
    </recommendedName>
    <alternativeName>
        <fullName evidence="10">ATP:2-deoxy-D-ribose 5-phosphotransferase</fullName>
    </alternativeName>
</protein>
<evidence type="ECO:0000313" key="14">
    <source>
        <dbReference type="Proteomes" id="UP001197247"/>
    </source>
</evidence>
<evidence type="ECO:0000256" key="7">
    <source>
        <dbReference type="ARBA" id="ARBA00022842"/>
    </source>
</evidence>
<sequence length="319" mass="31943">MVRAPRIPRPGETVLGTDVTEHPGGKGSNQAIGAGRSGAQTVFVGALGDDAAAARLLTELRGAGVDTRTRTSPVATGTAWITVGDDGENVIIVVPGANATVTELTAAEREVVATSRILLMQQEIPQTSMVDAARSAAPGALVLLNAAPTREVDPDLLALVDVLIVNEHEAADLNGSSAPAGELAARLLEQVPAVVLTLGAQGSLIAVRGSEPVAVPAHRVRAVDTTGAGDAFCGALAAELDRSAGELGRPDAGRGRSSRETGRSAGGSDSGAAGELLGRLVSAARFATAVSALAVQRPGAASSIPTRDEVLKSQAAGAS</sequence>
<keyword evidence="2 10" id="KW-0808">Transferase</keyword>
<feature type="region of interest" description="Disordered" evidence="11">
    <location>
        <begin position="1"/>
        <end position="33"/>
    </location>
</feature>
<dbReference type="Pfam" id="PF00294">
    <property type="entry name" value="PfkB"/>
    <property type="match status" value="1"/>
</dbReference>
<evidence type="ECO:0000256" key="3">
    <source>
        <dbReference type="ARBA" id="ARBA00022723"/>
    </source>
</evidence>
<dbReference type="EMBL" id="JAHBAY010000006">
    <property type="protein sequence ID" value="MBT0770649.1"/>
    <property type="molecule type" value="Genomic_DNA"/>
</dbReference>
<dbReference type="PANTHER" id="PTHR10584:SF166">
    <property type="entry name" value="RIBOKINASE"/>
    <property type="match status" value="1"/>
</dbReference>
<comment type="catalytic activity">
    <reaction evidence="10">
        <text>2-deoxy-D-ribose + ATP = 2-deoxy-D-ribose 5-phosphate + ADP + H(+)</text>
        <dbReference type="Rhea" id="RHEA:30871"/>
        <dbReference type="ChEBI" id="CHEBI:15378"/>
        <dbReference type="ChEBI" id="CHEBI:30616"/>
        <dbReference type="ChEBI" id="CHEBI:62877"/>
        <dbReference type="ChEBI" id="CHEBI:90761"/>
        <dbReference type="ChEBI" id="CHEBI:456216"/>
        <dbReference type="EC" id="2.7.1.229"/>
    </reaction>
</comment>
<dbReference type="PROSITE" id="PS00584">
    <property type="entry name" value="PFKB_KINASES_2"/>
    <property type="match status" value="1"/>
</dbReference>
<evidence type="ECO:0000256" key="11">
    <source>
        <dbReference type="SAM" id="MobiDB-lite"/>
    </source>
</evidence>
<feature type="binding site" evidence="10">
    <location>
        <position position="224"/>
    </location>
    <ligand>
        <name>K(+)</name>
        <dbReference type="ChEBI" id="CHEBI:29103"/>
    </ligand>
</feature>
<feature type="site" description="Important for substrate specificity" evidence="10">
    <location>
        <position position="1"/>
    </location>
</feature>
<dbReference type="Proteomes" id="UP001197247">
    <property type="component" value="Unassembled WGS sequence"/>
</dbReference>
<comment type="subcellular location">
    <subcellularLocation>
        <location evidence="10">Cytoplasm</location>
    </subcellularLocation>
</comment>
<evidence type="ECO:0000256" key="9">
    <source>
        <dbReference type="ARBA" id="ARBA00023277"/>
    </source>
</evidence>
<comment type="caution">
    <text evidence="13">The sequence shown here is derived from an EMBL/GenBank/DDBJ whole genome shotgun (WGS) entry which is preliminary data.</text>
</comment>
<feature type="binding site" evidence="10">
    <location>
        <begin position="25"/>
        <end position="29"/>
    </location>
    <ligand>
        <name>substrate</name>
    </ligand>
</feature>
<feature type="binding site" evidence="10">
    <location>
        <position position="299"/>
    </location>
    <ligand>
        <name>K(+)</name>
        <dbReference type="ChEBI" id="CHEBI:29103"/>
    </ligand>
</feature>
<comment type="similarity">
    <text evidence="1">Belongs to the carbohydrate kinase pfkB family.</text>
</comment>
<feature type="binding site" evidence="10">
    <location>
        <position position="294"/>
    </location>
    <ligand>
        <name>K(+)</name>
        <dbReference type="ChEBI" id="CHEBI:29103"/>
    </ligand>
</feature>
<feature type="domain" description="Carbohydrate kinase PfkB" evidence="12">
    <location>
        <begin position="10"/>
        <end position="307"/>
    </location>
</feature>
<evidence type="ECO:0000256" key="5">
    <source>
        <dbReference type="ARBA" id="ARBA00022777"/>
    </source>
</evidence>
<feature type="binding site" evidence="10">
    <location>
        <position position="230"/>
    </location>
    <ligand>
        <name>substrate</name>
    </ligand>
</feature>
<keyword evidence="7 10" id="KW-0460">Magnesium</keyword>
<feature type="active site" description="Proton acceptor" evidence="10">
    <location>
        <position position="230"/>
    </location>
</feature>
<feature type="binding site" evidence="10">
    <location>
        <position position="166"/>
    </location>
    <ligand>
        <name>ATP</name>
        <dbReference type="ChEBI" id="CHEBI:30616"/>
    </ligand>
</feature>
<evidence type="ECO:0000256" key="8">
    <source>
        <dbReference type="ARBA" id="ARBA00022958"/>
    </source>
</evidence>
<keyword evidence="5 10" id="KW-0418">Kinase</keyword>
<name>A0ABS5TM22_9ACTN</name>
<dbReference type="InterPro" id="IPR011611">
    <property type="entry name" value="PfkB_dom"/>
</dbReference>
<dbReference type="SUPFAM" id="SSF53613">
    <property type="entry name" value="Ribokinase-like"/>
    <property type="match status" value="1"/>
</dbReference>
<keyword evidence="9 10" id="KW-0119">Carbohydrate metabolism</keyword>
<feature type="binding site" evidence="10">
    <location>
        <position position="297"/>
    </location>
    <ligand>
        <name>K(+)</name>
        <dbReference type="ChEBI" id="CHEBI:29103"/>
    </ligand>
</feature>
<evidence type="ECO:0000313" key="13">
    <source>
        <dbReference type="EMBL" id="MBT0770649.1"/>
    </source>
</evidence>
<feature type="binding site" evidence="10">
    <location>
        <begin position="197"/>
        <end position="202"/>
    </location>
    <ligand>
        <name>ATP</name>
        <dbReference type="ChEBI" id="CHEBI:30616"/>
    </ligand>
</feature>
<organism evidence="13 14">
    <name type="scientific">Kineosporia corallincola</name>
    <dbReference type="NCBI Taxonomy" id="2835133"/>
    <lineage>
        <taxon>Bacteria</taxon>
        <taxon>Bacillati</taxon>
        <taxon>Actinomycetota</taxon>
        <taxon>Actinomycetes</taxon>
        <taxon>Kineosporiales</taxon>
        <taxon>Kineosporiaceae</taxon>
        <taxon>Kineosporia</taxon>
    </lineage>
</organism>
<dbReference type="EC" id="2.7.1.229" evidence="10"/>
<evidence type="ECO:0000256" key="6">
    <source>
        <dbReference type="ARBA" id="ARBA00022840"/>
    </source>
</evidence>
<reference evidence="13 14" key="1">
    <citation type="submission" date="2021-05" db="EMBL/GenBank/DDBJ databases">
        <title>Kineosporia and Streptomyces sp. nov. two new marine actinobacteria isolated from Coral.</title>
        <authorList>
            <person name="Buangrab K."/>
            <person name="Sutthacheep M."/>
            <person name="Yeemin T."/>
            <person name="Harunari E."/>
            <person name="Igarashi Y."/>
            <person name="Kanchanasin P."/>
            <person name="Tanasupawat S."/>
            <person name="Phongsopitanun W."/>
        </authorList>
    </citation>
    <scope>NUCLEOTIDE SEQUENCE [LARGE SCALE GENOMIC DNA]</scope>
    <source>
        <strain evidence="13 14">J2-2</strain>
    </source>
</reference>
<evidence type="ECO:0000259" key="12">
    <source>
        <dbReference type="Pfam" id="PF00294"/>
    </source>
</evidence>
<evidence type="ECO:0000256" key="1">
    <source>
        <dbReference type="ARBA" id="ARBA00005380"/>
    </source>
</evidence>
<dbReference type="HAMAP" id="MF_01987">
    <property type="entry name" value="Ribokinase"/>
    <property type="match status" value="1"/>
</dbReference>
<dbReference type="InterPro" id="IPR011877">
    <property type="entry name" value="Ribokinase"/>
</dbReference>
<dbReference type="CDD" id="cd01174">
    <property type="entry name" value="ribokinase"/>
    <property type="match status" value="1"/>
</dbReference>
<keyword evidence="6 10" id="KW-0067">ATP-binding</keyword>
<gene>
    <name evidence="10" type="primary">deoK</name>
    <name evidence="13" type="ORF">KIH74_17025</name>
</gene>
<keyword evidence="8 10" id="KW-0630">Potassium</keyword>
<comment type="subunit">
    <text evidence="10">Homodimer.</text>
</comment>
<feature type="binding site" evidence="10">
    <location>
        <begin position="229"/>
        <end position="230"/>
    </location>
    <ligand>
        <name>ATP</name>
        <dbReference type="ChEBI" id="CHEBI:30616"/>
    </ligand>
</feature>
<feature type="region of interest" description="Disordered" evidence="11">
    <location>
        <begin position="244"/>
        <end position="273"/>
    </location>
</feature>
<dbReference type="InterPro" id="IPR002173">
    <property type="entry name" value="Carboh/pur_kinase_PfkB_CS"/>
</dbReference>
<feature type="binding site" evidence="10">
    <location>
        <position position="303"/>
    </location>
    <ligand>
        <name>K(+)</name>
        <dbReference type="ChEBI" id="CHEBI:29103"/>
    </ligand>
</feature>
<evidence type="ECO:0000256" key="2">
    <source>
        <dbReference type="ARBA" id="ARBA00022679"/>
    </source>
</evidence>
<dbReference type="InterPro" id="IPR029056">
    <property type="entry name" value="Ribokinase-like"/>
</dbReference>
<comment type="cofactor">
    <cofactor evidence="10">
        <name>Mg(2+)</name>
        <dbReference type="ChEBI" id="CHEBI:18420"/>
    </cofactor>
</comment>
<keyword evidence="4 10" id="KW-0547">Nucleotide-binding</keyword>
<keyword evidence="14" id="KW-1185">Reference proteome</keyword>
<proteinExistence type="inferred from homology"/>
<keyword evidence="10" id="KW-0963">Cytoplasm</keyword>
<keyword evidence="3 10" id="KW-0479">Metal-binding</keyword>
<accession>A0ABS5TM22</accession>
<dbReference type="PRINTS" id="PR00990">
    <property type="entry name" value="RIBOKINASE"/>
</dbReference>
<feature type="region of interest" description="Disordered" evidence="11">
    <location>
        <begin position="295"/>
        <end position="319"/>
    </location>
</feature>
<dbReference type="InterPro" id="IPR002139">
    <property type="entry name" value="Ribo/fructo_kinase"/>
</dbReference>
<comment type="similarity">
    <text evidence="10">Belongs to the carbohydrate kinase PfkB family. Deoxyribokinase subfamily.</text>
</comment>
<feature type="binding site" evidence="10">
    <location>
        <position position="226"/>
    </location>
    <ligand>
        <name>K(+)</name>
        <dbReference type="ChEBI" id="CHEBI:29103"/>
    </ligand>
</feature>
<evidence type="ECO:0000256" key="10">
    <source>
        <dbReference type="HAMAP-Rule" id="MF_01987"/>
    </source>
</evidence>
<comment type="function">
    <text evidence="10">Catalyzes the ATP-dependent phosphorylation of 2-deoxy-D-ribose to 2-deoxy-D-ribose 5-phosphate (dRib-5P), allowing the use of deoxyribose as the sole carbon source.</text>
</comment>
<feature type="compositionally biased region" description="Basic and acidic residues" evidence="11">
    <location>
        <begin position="244"/>
        <end position="262"/>
    </location>
</feature>
<dbReference type="Gene3D" id="3.40.1190.20">
    <property type="match status" value="2"/>
</dbReference>
<feature type="binding site" evidence="10">
    <location>
        <position position="123"/>
    </location>
    <ligand>
        <name>substrate</name>
    </ligand>
</feature>
<comment type="caution">
    <text evidence="10">Lacks conserved residue(s) required for the propagation of feature annotation.</text>
</comment>